<dbReference type="EMBL" id="JAANES010000002">
    <property type="protein sequence ID" value="MBS3019261.1"/>
    <property type="molecule type" value="Genomic_DNA"/>
</dbReference>
<dbReference type="GO" id="GO:0047936">
    <property type="term" value="F:glucose 1-dehydrogenase [NAD(P)+] activity"/>
    <property type="evidence" value="ECO:0007669"/>
    <property type="project" value="UniProtKB-EC"/>
</dbReference>
<reference evidence="5 6" key="1">
    <citation type="submission" date="2020-03" db="EMBL/GenBank/DDBJ databases">
        <title>The role of nitrogen metabolism on polyethylene biodegradation.</title>
        <authorList>
            <person name="Peixoto J."/>
            <person name="Vizzotto C.S."/>
            <person name="Ramos A."/>
            <person name="Alves G."/>
            <person name="Steindorff A."/>
            <person name="Kruger R."/>
        </authorList>
    </citation>
    <scope>NUCLEOTIDE SEQUENCE [LARGE SCALE GENOMIC DNA]</scope>
    <source>
        <strain evidence="5 6">PE63</strain>
    </source>
</reference>
<dbReference type="PRINTS" id="PR00081">
    <property type="entry name" value="GDHRDH"/>
</dbReference>
<evidence type="ECO:0000256" key="2">
    <source>
        <dbReference type="ARBA" id="ARBA00023002"/>
    </source>
</evidence>
<comment type="caution">
    <text evidence="5">The sequence shown here is derived from an EMBL/GenBank/DDBJ whole genome shotgun (WGS) entry which is preliminary data.</text>
</comment>
<dbReference type="SUPFAM" id="SSF51735">
    <property type="entry name" value="NAD(P)-binding Rossmann-fold domains"/>
    <property type="match status" value="1"/>
</dbReference>
<dbReference type="EC" id="1.1.1.47" evidence="5"/>
<evidence type="ECO:0000313" key="5">
    <source>
        <dbReference type="EMBL" id="MBS3019261.1"/>
    </source>
</evidence>
<keyword evidence="3" id="KW-0520">NAD</keyword>
<dbReference type="NCBIfam" id="NF005559">
    <property type="entry name" value="PRK07231.1"/>
    <property type="match status" value="1"/>
</dbReference>
<dbReference type="InterPro" id="IPR002347">
    <property type="entry name" value="SDR_fam"/>
</dbReference>
<dbReference type="Pfam" id="PF13561">
    <property type="entry name" value="adh_short_C2"/>
    <property type="match status" value="1"/>
</dbReference>
<dbReference type="PANTHER" id="PTHR24321">
    <property type="entry name" value="DEHYDROGENASES, SHORT CHAIN"/>
    <property type="match status" value="1"/>
</dbReference>
<dbReference type="InterPro" id="IPR057326">
    <property type="entry name" value="KR_dom"/>
</dbReference>
<dbReference type="PANTHER" id="PTHR24321:SF8">
    <property type="entry name" value="ESTRADIOL 17-BETA-DEHYDROGENASE 8-RELATED"/>
    <property type="match status" value="1"/>
</dbReference>
<gene>
    <name evidence="5" type="primary">gdhIV_2</name>
    <name evidence="5" type="ORF">DJFAAGMI_02001</name>
</gene>
<proteinExistence type="inferred from homology"/>
<organism evidence="5 6">
    <name type="scientific">Comamonas brasiliensis</name>
    <dbReference type="NCBI Taxonomy" id="1812482"/>
    <lineage>
        <taxon>Bacteria</taxon>
        <taxon>Pseudomonadati</taxon>
        <taxon>Pseudomonadota</taxon>
        <taxon>Betaproteobacteria</taxon>
        <taxon>Burkholderiales</taxon>
        <taxon>Comamonadaceae</taxon>
        <taxon>Comamonas</taxon>
    </lineage>
</organism>
<protein>
    <submittedName>
        <fullName evidence="5">Glucose 1-dehydrogenase 4</fullName>
        <ecNumber evidence="5">1.1.1.47</ecNumber>
    </submittedName>
</protein>
<keyword evidence="6" id="KW-1185">Reference proteome</keyword>
<dbReference type="SMART" id="SM00822">
    <property type="entry name" value="PKS_KR"/>
    <property type="match status" value="1"/>
</dbReference>
<feature type="domain" description="Ketoreductase" evidence="4">
    <location>
        <begin position="7"/>
        <end position="188"/>
    </location>
</feature>
<dbReference type="Proteomes" id="UP001647436">
    <property type="component" value="Unassembled WGS sequence"/>
</dbReference>
<evidence type="ECO:0000256" key="3">
    <source>
        <dbReference type="ARBA" id="ARBA00023027"/>
    </source>
</evidence>
<evidence type="ECO:0000256" key="1">
    <source>
        <dbReference type="ARBA" id="ARBA00006484"/>
    </source>
</evidence>
<dbReference type="CDD" id="cd05233">
    <property type="entry name" value="SDR_c"/>
    <property type="match status" value="1"/>
</dbReference>
<dbReference type="RefSeq" id="WP_249334140.1">
    <property type="nucleotide sequence ID" value="NZ_JAANES010000002.1"/>
</dbReference>
<dbReference type="PRINTS" id="PR00080">
    <property type="entry name" value="SDRFAMILY"/>
</dbReference>
<comment type="similarity">
    <text evidence="1">Belongs to the short-chain dehydrogenases/reductases (SDR) family.</text>
</comment>
<dbReference type="Gene3D" id="3.40.50.720">
    <property type="entry name" value="NAD(P)-binding Rossmann-like Domain"/>
    <property type="match status" value="1"/>
</dbReference>
<keyword evidence="2 5" id="KW-0560">Oxidoreductase</keyword>
<sequence length="302" mass="31748">MIDFKGRTVLVTGGGSGIGRAVAEAFGQAGARVVIAEIKPELVADARESLKQAGIEALVVQGDMTREADVRALAQTIEQRYGSLDVLVNNVGDFVIAKRFEEFSDEEIDKVYALNMRHVFSVTRAMIPLLRRNAPGSSIISISSIEALRGAPTCAAYSAFKAAVGGFSRTLALELGPEGIRVNVIAPETTETPQVPVSLAIPEGNKHHIPRWIPLGRFGQPSDCAGAALYLASPLASWVTGTTLSVDGGALAAGGWMQAPGGVWTVIPVITGTGFVDSNADNSIPTAIFDRTETLQTTTESA</sequence>
<name>A0ABS5LRZ3_9BURK</name>
<accession>A0ABS5LRZ3</accession>
<evidence type="ECO:0000259" key="4">
    <source>
        <dbReference type="SMART" id="SM00822"/>
    </source>
</evidence>
<dbReference type="InterPro" id="IPR036291">
    <property type="entry name" value="NAD(P)-bd_dom_sf"/>
</dbReference>
<evidence type="ECO:0000313" key="6">
    <source>
        <dbReference type="Proteomes" id="UP001647436"/>
    </source>
</evidence>